<accession>A0A9X1JYH2</accession>
<protein>
    <recommendedName>
        <fullName evidence="2">Heavy metal binding domain-containing protein</fullName>
    </recommendedName>
</protein>
<feature type="domain" description="Heavy metal binding" evidence="2">
    <location>
        <begin position="47"/>
        <end position="76"/>
    </location>
</feature>
<dbReference type="InterPro" id="IPR045800">
    <property type="entry name" value="HMBD"/>
</dbReference>
<dbReference type="EMBL" id="JAHWDP010000002">
    <property type="protein sequence ID" value="MBW2937517.1"/>
    <property type="molecule type" value="Genomic_DNA"/>
</dbReference>
<comment type="caution">
    <text evidence="3">The sequence shown here is derived from an EMBL/GenBank/DDBJ whole genome shotgun (WGS) entry which is preliminary data.</text>
</comment>
<keyword evidence="1" id="KW-0732">Signal</keyword>
<dbReference type="PROSITE" id="PS51257">
    <property type="entry name" value="PROKAR_LIPOPROTEIN"/>
    <property type="match status" value="1"/>
</dbReference>
<feature type="chain" id="PRO_5040905111" description="Heavy metal binding domain-containing protein" evidence="1">
    <location>
        <begin position="20"/>
        <end position="82"/>
    </location>
</feature>
<dbReference type="Proteomes" id="UP001138686">
    <property type="component" value="Unassembled WGS sequence"/>
</dbReference>
<dbReference type="GO" id="GO:0046872">
    <property type="term" value="F:metal ion binding"/>
    <property type="evidence" value="ECO:0007669"/>
    <property type="project" value="InterPro"/>
</dbReference>
<dbReference type="RefSeq" id="WP_219051941.1">
    <property type="nucleotide sequence ID" value="NZ_JAHWDP010000002.1"/>
</dbReference>
<keyword evidence="4" id="KW-1185">Reference proteome</keyword>
<evidence type="ECO:0000313" key="3">
    <source>
        <dbReference type="EMBL" id="MBW2937517.1"/>
    </source>
</evidence>
<name>A0A9X1JYH2_9FLAO</name>
<dbReference type="AlphaFoldDB" id="A0A9X1JYH2"/>
<feature type="signal peptide" evidence="1">
    <location>
        <begin position="1"/>
        <end position="19"/>
    </location>
</feature>
<proteinExistence type="predicted"/>
<evidence type="ECO:0000259" key="2">
    <source>
        <dbReference type="Pfam" id="PF19335"/>
    </source>
</evidence>
<evidence type="ECO:0000313" key="4">
    <source>
        <dbReference type="Proteomes" id="UP001138686"/>
    </source>
</evidence>
<gene>
    <name evidence="3" type="ORF">KXJ69_05335</name>
</gene>
<sequence length="82" mass="9272">MKKVIFAVAIIAFTGFSFISCKDEAKKETTQETTLETTTEEVAKVEYQCPMKCEGDKTYLDKDVKCPVCGMDLKEVTHTEEH</sequence>
<organism evidence="3 4">
    <name type="scientific">Halomarinibacterium sedimenti</name>
    <dbReference type="NCBI Taxonomy" id="2857106"/>
    <lineage>
        <taxon>Bacteria</taxon>
        <taxon>Pseudomonadati</taxon>
        <taxon>Bacteroidota</taxon>
        <taxon>Flavobacteriia</taxon>
        <taxon>Flavobacteriales</taxon>
        <taxon>Flavobacteriaceae</taxon>
        <taxon>Halomarinibacterium</taxon>
    </lineage>
</organism>
<dbReference type="Pfam" id="PF19335">
    <property type="entry name" value="HMBD"/>
    <property type="match status" value="1"/>
</dbReference>
<evidence type="ECO:0000256" key="1">
    <source>
        <dbReference type="SAM" id="SignalP"/>
    </source>
</evidence>
<reference evidence="3" key="1">
    <citation type="submission" date="2021-07" db="EMBL/GenBank/DDBJ databases">
        <title>Aureisphaera sp. CAU 1614 isolated from sea sediment.</title>
        <authorList>
            <person name="Kim W."/>
        </authorList>
    </citation>
    <scope>NUCLEOTIDE SEQUENCE</scope>
    <source>
        <strain evidence="3">CAU 1614</strain>
    </source>
</reference>